<evidence type="ECO:0000256" key="8">
    <source>
        <dbReference type="SAM" id="Phobius"/>
    </source>
</evidence>
<evidence type="ECO:0000256" key="1">
    <source>
        <dbReference type="ARBA" id="ARBA00004651"/>
    </source>
</evidence>
<dbReference type="PANTHER" id="PTHR33908:SF3">
    <property type="entry name" value="UNDECAPRENYL PHOSPHATE-ALPHA-4-AMINO-4-DEOXY-L-ARABINOSE ARABINOSYL TRANSFERASE"/>
    <property type="match status" value="1"/>
</dbReference>
<sequence length="615" mass="67368">MAADLLLVAVLLSAVVAVRATGPSNTHKYAQRFQVGVAVAMIDSGEWLLPRDQKGEYPRKPPLWAWLCAGGLMATGVYDDFVFRLPSMAAAWATVSLVYLLGVRWWGRRAGLLAAVFWTTAMTTSKLAYVANTDMLLTLWMTVSLFALDRLLFHPRRRRWPWAVALWLSMILAAFTKGLGIVNLPIVGLFVALATATRPGFRVLRIRGPMKLPLAVRLIGRRWWAAVRRSWLLVGLPVFVLAVGSLVWVIWLRAGEEFERTIGFEIVQRITGGGESPPRPTSVPAALQLLYYALPMSIFAVAALVLTPLKRWFTRRGAISIPLCWVIATVLPFSLAYGFRADYLMPCFSGVALMAAWAVSRVADRGRSGGALRHVLAGVPVVVGAGMIVFAVLYFAGGARVGFFEAYRPAQFSVTDRLAWAGVIVLGVVVAAGGVIASLRWRIRTVAVLGCVGMLGVGFIYVHVASRPARTRTGEHMRSFAMAARGILGDDDYAAFAAENLVVGPYLGRLGELIMYNDPLRQINASEAPWLLTCDRGLVELGASSEVAAGEYKIRIEGVKRWFQTHPKQLGEVALVGERIYAEAWGHIYLIRLARPVRVDGIPTSTVYVSDDGED</sequence>
<evidence type="ECO:0000259" key="9">
    <source>
        <dbReference type="Pfam" id="PF13231"/>
    </source>
</evidence>
<organism evidence="10">
    <name type="scientific">marine sediment metagenome</name>
    <dbReference type="NCBI Taxonomy" id="412755"/>
    <lineage>
        <taxon>unclassified sequences</taxon>
        <taxon>metagenomes</taxon>
        <taxon>ecological metagenomes</taxon>
    </lineage>
</organism>
<keyword evidence="5 8" id="KW-0812">Transmembrane</keyword>
<accession>A0A0F9TUV5</accession>
<dbReference type="GO" id="GO:0016763">
    <property type="term" value="F:pentosyltransferase activity"/>
    <property type="evidence" value="ECO:0007669"/>
    <property type="project" value="TreeGrafter"/>
</dbReference>
<evidence type="ECO:0000256" key="3">
    <source>
        <dbReference type="ARBA" id="ARBA00022676"/>
    </source>
</evidence>
<feature type="transmembrane region" description="Helical" evidence="8">
    <location>
        <begin position="343"/>
        <end position="363"/>
    </location>
</feature>
<dbReference type="PANTHER" id="PTHR33908">
    <property type="entry name" value="MANNOSYLTRANSFERASE YKCB-RELATED"/>
    <property type="match status" value="1"/>
</dbReference>
<dbReference type="InterPro" id="IPR050297">
    <property type="entry name" value="LipidA_mod_glycosyltrf_83"/>
</dbReference>
<feature type="transmembrane region" description="Helical" evidence="8">
    <location>
        <begin position="417"/>
        <end position="439"/>
    </location>
</feature>
<feature type="transmembrane region" description="Helical" evidence="8">
    <location>
        <begin position="318"/>
        <end position="337"/>
    </location>
</feature>
<keyword evidence="6 8" id="KW-1133">Transmembrane helix</keyword>
<dbReference type="GO" id="GO:0005886">
    <property type="term" value="C:plasma membrane"/>
    <property type="evidence" value="ECO:0007669"/>
    <property type="project" value="UniProtKB-SubCell"/>
</dbReference>
<evidence type="ECO:0000256" key="6">
    <source>
        <dbReference type="ARBA" id="ARBA00022989"/>
    </source>
</evidence>
<comment type="caution">
    <text evidence="10">The sequence shown here is derived from an EMBL/GenBank/DDBJ whole genome shotgun (WGS) entry which is preliminary data.</text>
</comment>
<protein>
    <recommendedName>
        <fullName evidence="9">Glycosyltransferase RgtA/B/C/D-like domain-containing protein</fullName>
    </recommendedName>
</protein>
<feature type="transmembrane region" description="Helical" evidence="8">
    <location>
        <begin position="289"/>
        <end position="306"/>
    </location>
</feature>
<reference evidence="10" key="1">
    <citation type="journal article" date="2015" name="Nature">
        <title>Complex archaea that bridge the gap between prokaryotes and eukaryotes.</title>
        <authorList>
            <person name="Spang A."/>
            <person name="Saw J.H."/>
            <person name="Jorgensen S.L."/>
            <person name="Zaremba-Niedzwiedzka K."/>
            <person name="Martijn J."/>
            <person name="Lind A.E."/>
            <person name="van Eijk R."/>
            <person name="Schleper C."/>
            <person name="Guy L."/>
            <person name="Ettema T.J."/>
        </authorList>
    </citation>
    <scope>NUCLEOTIDE SEQUENCE</scope>
</reference>
<keyword evidence="7 8" id="KW-0472">Membrane</keyword>
<dbReference type="EMBL" id="LAZR01000190">
    <property type="protein sequence ID" value="KKN83129.1"/>
    <property type="molecule type" value="Genomic_DNA"/>
</dbReference>
<feature type="transmembrane region" description="Helical" evidence="8">
    <location>
        <begin position="375"/>
        <end position="397"/>
    </location>
</feature>
<comment type="subcellular location">
    <subcellularLocation>
        <location evidence="1">Cell membrane</location>
        <topology evidence="1">Multi-pass membrane protein</topology>
    </subcellularLocation>
</comment>
<name>A0A0F9TUV5_9ZZZZ</name>
<evidence type="ECO:0000256" key="7">
    <source>
        <dbReference type="ARBA" id="ARBA00023136"/>
    </source>
</evidence>
<evidence type="ECO:0000313" key="10">
    <source>
        <dbReference type="EMBL" id="KKN83129.1"/>
    </source>
</evidence>
<feature type="transmembrane region" description="Helical" evidence="8">
    <location>
        <begin position="231"/>
        <end position="251"/>
    </location>
</feature>
<feature type="domain" description="Glycosyltransferase RgtA/B/C/D-like" evidence="9">
    <location>
        <begin position="60"/>
        <end position="184"/>
    </location>
</feature>
<gene>
    <name evidence="10" type="ORF">LCGC14_0302430</name>
</gene>
<feature type="transmembrane region" description="Helical" evidence="8">
    <location>
        <begin position="446"/>
        <end position="464"/>
    </location>
</feature>
<evidence type="ECO:0000256" key="4">
    <source>
        <dbReference type="ARBA" id="ARBA00022679"/>
    </source>
</evidence>
<evidence type="ECO:0000256" key="5">
    <source>
        <dbReference type="ARBA" id="ARBA00022692"/>
    </source>
</evidence>
<dbReference type="AlphaFoldDB" id="A0A0F9TUV5"/>
<dbReference type="InterPro" id="IPR038731">
    <property type="entry name" value="RgtA/B/C-like"/>
</dbReference>
<proteinExistence type="predicted"/>
<feature type="transmembrane region" description="Helical" evidence="8">
    <location>
        <begin position="182"/>
        <end position="201"/>
    </location>
</feature>
<evidence type="ECO:0000256" key="2">
    <source>
        <dbReference type="ARBA" id="ARBA00022475"/>
    </source>
</evidence>
<keyword evidence="4" id="KW-0808">Transferase</keyword>
<feature type="transmembrane region" description="Helical" evidence="8">
    <location>
        <begin position="89"/>
        <end position="107"/>
    </location>
</feature>
<dbReference type="Pfam" id="PF13231">
    <property type="entry name" value="PMT_2"/>
    <property type="match status" value="1"/>
</dbReference>
<dbReference type="GO" id="GO:0010041">
    <property type="term" value="P:response to iron(III) ion"/>
    <property type="evidence" value="ECO:0007669"/>
    <property type="project" value="TreeGrafter"/>
</dbReference>
<keyword evidence="3" id="KW-0328">Glycosyltransferase</keyword>
<dbReference type="GO" id="GO:0008610">
    <property type="term" value="P:lipid biosynthetic process"/>
    <property type="evidence" value="ECO:0007669"/>
    <property type="project" value="UniProtKB-ARBA"/>
</dbReference>
<keyword evidence="2" id="KW-1003">Cell membrane</keyword>